<evidence type="ECO:0000313" key="1">
    <source>
        <dbReference type="EMBL" id="VEA99143.1"/>
    </source>
</evidence>
<gene>
    <name evidence="1" type="ORF">NCTC13635_00334</name>
</gene>
<proteinExistence type="predicted"/>
<reference evidence="1 2" key="1">
    <citation type="submission" date="2018-12" db="EMBL/GenBank/DDBJ databases">
        <authorList>
            <consortium name="Pathogen Informatics"/>
        </authorList>
    </citation>
    <scope>NUCLEOTIDE SEQUENCE [LARGE SCALE GENOMIC DNA]</scope>
    <source>
        <strain evidence="1 2">NCTC13635</strain>
    </source>
</reference>
<dbReference type="GO" id="GO:0016301">
    <property type="term" value="F:kinase activity"/>
    <property type="evidence" value="ECO:0007669"/>
    <property type="project" value="UniProtKB-KW"/>
</dbReference>
<dbReference type="Gene3D" id="3.40.1190.20">
    <property type="match status" value="1"/>
</dbReference>
<keyword evidence="1" id="KW-0418">Kinase</keyword>
<dbReference type="EMBL" id="LR134162">
    <property type="protein sequence ID" value="VEA99143.1"/>
    <property type="molecule type" value="Genomic_DNA"/>
</dbReference>
<name>A0A447RH57_KLEPN</name>
<sequence>MTGRRVDSLTAAAEAADVLHAQGARNVIITLGASGALLSEHG</sequence>
<organism evidence="1 2">
    <name type="scientific">Klebsiella pneumoniae</name>
    <dbReference type="NCBI Taxonomy" id="573"/>
    <lineage>
        <taxon>Bacteria</taxon>
        <taxon>Pseudomonadati</taxon>
        <taxon>Pseudomonadota</taxon>
        <taxon>Gammaproteobacteria</taxon>
        <taxon>Enterobacterales</taxon>
        <taxon>Enterobacteriaceae</taxon>
        <taxon>Klebsiella/Raoultella group</taxon>
        <taxon>Klebsiella</taxon>
        <taxon>Klebsiella pneumoniae complex</taxon>
    </lineage>
</organism>
<protein>
    <submittedName>
        <fullName evidence="1">Putative ribokinase</fullName>
    </submittedName>
</protein>
<keyword evidence="1" id="KW-0808">Transferase</keyword>
<accession>A0A447RH57</accession>
<dbReference type="InterPro" id="IPR029056">
    <property type="entry name" value="Ribokinase-like"/>
</dbReference>
<dbReference type="SUPFAM" id="SSF53613">
    <property type="entry name" value="Ribokinase-like"/>
    <property type="match status" value="1"/>
</dbReference>
<dbReference type="AlphaFoldDB" id="A0A447RH57"/>
<dbReference type="Proteomes" id="UP000282433">
    <property type="component" value="Chromosome"/>
</dbReference>
<evidence type="ECO:0000313" key="2">
    <source>
        <dbReference type="Proteomes" id="UP000282433"/>
    </source>
</evidence>